<dbReference type="EMBL" id="BDGJ01000168">
    <property type="protein sequence ID" value="GAW93639.1"/>
    <property type="molecule type" value="Genomic_DNA"/>
</dbReference>
<comment type="caution">
    <text evidence="1">The sequence shown here is derived from an EMBL/GenBank/DDBJ whole genome shotgun (WGS) entry which is preliminary data.</text>
</comment>
<proteinExistence type="predicted"/>
<keyword evidence="2" id="KW-1185">Reference proteome</keyword>
<reference evidence="2" key="1">
    <citation type="journal article" date="2017" name="Appl. Environ. Microbiol.">
        <title>Genomic analysis of Calderihabitans maritimus KKC1, a thermophilic hydrogenogenic carboxydotrophic bacterium isolated from marine sediment.</title>
        <authorList>
            <person name="Omae K."/>
            <person name="Yoneda Y."/>
            <person name="Fukuyama Y."/>
            <person name="Yoshida T."/>
            <person name="Sako Y."/>
        </authorList>
    </citation>
    <scope>NUCLEOTIDE SEQUENCE [LARGE SCALE GENOMIC DNA]</scope>
    <source>
        <strain evidence="2">KKC1</strain>
    </source>
</reference>
<dbReference type="Proteomes" id="UP000197032">
    <property type="component" value="Unassembled WGS sequence"/>
</dbReference>
<evidence type="ECO:0000313" key="1">
    <source>
        <dbReference type="EMBL" id="GAW93639.1"/>
    </source>
</evidence>
<protein>
    <submittedName>
        <fullName evidence="1">Uncharacterized protein</fullName>
    </submittedName>
</protein>
<sequence>MAKLSRSGYVRYAYREGQAIYVLSKKGGTAGRKILSSLIELVG</sequence>
<evidence type="ECO:0000313" key="2">
    <source>
        <dbReference type="Proteomes" id="UP000197032"/>
    </source>
</evidence>
<organism evidence="1 2">
    <name type="scientific">Calderihabitans maritimus</name>
    <dbReference type="NCBI Taxonomy" id="1246530"/>
    <lineage>
        <taxon>Bacteria</taxon>
        <taxon>Bacillati</taxon>
        <taxon>Bacillota</taxon>
        <taxon>Clostridia</taxon>
        <taxon>Neomoorellales</taxon>
        <taxon>Calderihabitantaceae</taxon>
        <taxon>Calderihabitans</taxon>
    </lineage>
</organism>
<gene>
    <name evidence="1" type="ORF">KKC1_27670</name>
</gene>
<dbReference type="AlphaFoldDB" id="A0A1Z5HVR5"/>
<accession>A0A1Z5HVR5</accession>
<name>A0A1Z5HVR5_9FIRM</name>